<keyword evidence="4" id="KW-1185">Reference proteome</keyword>
<dbReference type="EMBL" id="OW659496">
    <property type="protein sequence ID" value="CAH2761221.1"/>
    <property type="molecule type" value="Genomic_DNA"/>
</dbReference>
<evidence type="ECO:0000313" key="2">
    <source>
        <dbReference type="EMBL" id="CAH2761217.1"/>
    </source>
</evidence>
<evidence type="ECO:0000313" key="4">
    <source>
        <dbReference type="Proteomes" id="UP001154095"/>
    </source>
</evidence>
<proteinExistence type="predicted"/>
<dbReference type="AlphaFoldDB" id="A0AAU9VFQ6"/>
<protein>
    <submittedName>
        <fullName evidence="2">DUF5680 domain-containing protein</fullName>
    </submittedName>
    <submittedName>
        <fullName evidence="3">XRE family transcriptional regulator</fullName>
    </submittedName>
</protein>
<dbReference type="RefSeq" id="WP_123171873.1">
    <property type="nucleotide sequence ID" value="NZ_OW659477.1"/>
</dbReference>
<gene>
    <name evidence="2" type="ORF">ERYAMS2_00593</name>
    <name evidence="3" type="ORF">ERYAMS_00303</name>
</gene>
<name>A0AAU9VFQ6_9FIRM</name>
<evidence type="ECO:0000259" key="1">
    <source>
        <dbReference type="Pfam" id="PF18931"/>
    </source>
</evidence>
<accession>A0AAU9VFQ6</accession>
<evidence type="ECO:0000313" key="3">
    <source>
        <dbReference type="EMBL" id="CAH2761221.1"/>
    </source>
</evidence>
<dbReference type="Pfam" id="PF18931">
    <property type="entry name" value="DUF5680"/>
    <property type="match status" value="1"/>
</dbReference>
<dbReference type="EMBL" id="OW659477">
    <property type="protein sequence ID" value="CAH2761217.1"/>
    <property type="molecule type" value="Genomic_DNA"/>
</dbReference>
<organism evidence="2 5">
    <name type="scientific">Erysipelothrix amsterdamensis</name>
    <dbReference type="NCBI Taxonomy" id="2929157"/>
    <lineage>
        <taxon>Bacteria</taxon>
        <taxon>Bacillati</taxon>
        <taxon>Bacillota</taxon>
        <taxon>Erysipelotrichia</taxon>
        <taxon>Erysipelotrichales</taxon>
        <taxon>Erysipelotrichaceae</taxon>
        <taxon>Erysipelothrix</taxon>
    </lineage>
</organism>
<evidence type="ECO:0000313" key="5">
    <source>
        <dbReference type="Proteomes" id="UP001154111"/>
    </source>
</evidence>
<feature type="domain" description="DUF5680" evidence="1">
    <location>
        <begin position="46"/>
        <end position="147"/>
    </location>
</feature>
<sequence>MNYEALIVFLIEAKKNTYASGFGKVDSSRPHSYDLEFNSGEYKYIDSYLGTHLFTGEEAIWNQLNPVWAMNYSGRVINEEKFSSKFLKKALMEPTIDYPFRGKPFYSEGDYTYVMEANGDFSWFVGRELIFNKDELVYELNFHGGLVLDTHFD</sequence>
<dbReference type="Proteomes" id="UP001154111">
    <property type="component" value="Chromosome"/>
</dbReference>
<reference evidence="2" key="1">
    <citation type="submission" date="2022-04" db="EMBL/GenBank/DDBJ databases">
        <authorList>
            <person name="Forde T."/>
        </authorList>
    </citation>
    <scope>NUCLEOTIDE SEQUENCE</scope>
    <source>
        <strain evidence="2">A18Y016a</strain>
        <strain evidence="3">A18Y020d</strain>
    </source>
</reference>
<dbReference type="InterPro" id="IPR043735">
    <property type="entry name" value="DUF5680"/>
</dbReference>
<dbReference type="Proteomes" id="UP001154095">
    <property type="component" value="Chromosome"/>
</dbReference>